<evidence type="ECO:0000313" key="8">
    <source>
        <dbReference type="Proteomes" id="UP000253410"/>
    </source>
</evidence>
<feature type="domain" description="RNA polymerase sigma factor 70 region 4 type 2" evidence="6">
    <location>
        <begin position="149"/>
        <end position="193"/>
    </location>
</feature>
<keyword evidence="2" id="KW-0805">Transcription regulation</keyword>
<dbReference type="InterPro" id="IPR013324">
    <property type="entry name" value="RNA_pol_sigma_r3/r4-like"/>
</dbReference>
<evidence type="ECO:0000256" key="4">
    <source>
        <dbReference type="ARBA" id="ARBA00023163"/>
    </source>
</evidence>
<dbReference type="InterPro" id="IPR013249">
    <property type="entry name" value="RNA_pol_sigma70_r4_t2"/>
</dbReference>
<sequence length="221" mass="26325">MVLCATTRDHGNIHNFTINLFAINRYSTYPDTKLLLLLKDNDSLAFAEIYERYCQEIFNYAIVLVKIPEIAKDLVQDVFIKIWEARGKIEVEKSFRNYLFRVCHNRAYDIQKEIAQNRSLREQLINYYEPVIEPEALSEESDKPYRHLMKQALSSLTPQRRRIYEMCKNDKKSYDEVARELNISPNTVKNHMVNTLSFLRDYLKRHSKLTPVLVWLLQKIF</sequence>
<dbReference type="Pfam" id="PF04542">
    <property type="entry name" value="Sigma70_r2"/>
    <property type="match status" value="1"/>
</dbReference>
<dbReference type="NCBIfam" id="TIGR02985">
    <property type="entry name" value="Sig70_bacteroi1"/>
    <property type="match status" value="1"/>
</dbReference>
<dbReference type="RefSeq" id="WP_113618971.1">
    <property type="nucleotide sequence ID" value="NZ_QFFJ01000002.1"/>
</dbReference>
<dbReference type="Gene3D" id="1.10.1740.10">
    <property type="match status" value="1"/>
</dbReference>
<dbReference type="InterPro" id="IPR014327">
    <property type="entry name" value="RNA_pol_sigma70_bacteroid"/>
</dbReference>
<comment type="caution">
    <text evidence="7">The sequence shown here is derived from an EMBL/GenBank/DDBJ whole genome shotgun (WGS) entry which is preliminary data.</text>
</comment>
<dbReference type="InterPro" id="IPR007627">
    <property type="entry name" value="RNA_pol_sigma70_r2"/>
</dbReference>
<evidence type="ECO:0000256" key="3">
    <source>
        <dbReference type="ARBA" id="ARBA00023082"/>
    </source>
</evidence>
<evidence type="ECO:0000256" key="2">
    <source>
        <dbReference type="ARBA" id="ARBA00023015"/>
    </source>
</evidence>
<dbReference type="EMBL" id="QFFJ01000002">
    <property type="protein sequence ID" value="RBL90221.1"/>
    <property type="molecule type" value="Genomic_DNA"/>
</dbReference>
<dbReference type="GO" id="GO:0006352">
    <property type="term" value="P:DNA-templated transcription initiation"/>
    <property type="evidence" value="ECO:0007669"/>
    <property type="project" value="InterPro"/>
</dbReference>
<keyword evidence="4" id="KW-0804">Transcription</keyword>
<dbReference type="SUPFAM" id="SSF88946">
    <property type="entry name" value="Sigma2 domain of RNA polymerase sigma factors"/>
    <property type="match status" value="1"/>
</dbReference>
<keyword evidence="3" id="KW-0731">Sigma factor</keyword>
<dbReference type="GO" id="GO:0003677">
    <property type="term" value="F:DNA binding"/>
    <property type="evidence" value="ECO:0007669"/>
    <property type="project" value="InterPro"/>
</dbReference>
<dbReference type="InterPro" id="IPR039425">
    <property type="entry name" value="RNA_pol_sigma-70-like"/>
</dbReference>
<dbReference type="GO" id="GO:0016987">
    <property type="term" value="F:sigma factor activity"/>
    <property type="evidence" value="ECO:0007669"/>
    <property type="project" value="UniProtKB-KW"/>
</dbReference>
<keyword evidence="8" id="KW-1185">Reference proteome</keyword>
<feature type="domain" description="RNA polymerase sigma-70 region 2" evidence="5">
    <location>
        <begin position="49"/>
        <end position="109"/>
    </location>
</feature>
<gene>
    <name evidence="7" type="ORF">DF182_27540</name>
</gene>
<dbReference type="Proteomes" id="UP000253410">
    <property type="component" value="Unassembled WGS sequence"/>
</dbReference>
<dbReference type="PANTHER" id="PTHR43133:SF46">
    <property type="entry name" value="RNA POLYMERASE SIGMA-70 FACTOR ECF SUBFAMILY"/>
    <property type="match status" value="1"/>
</dbReference>
<dbReference type="AlphaFoldDB" id="A0A365XW41"/>
<evidence type="ECO:0000256" key="1">
    <source>
        <dbReference type="ARBA" id="ARBA00010641"/>
    </source>
</evidence>
<proteinExistence type="inferred from homology"/>
<name>A0A365XW41_9BACT</name>
<protein>
    <recommendedName>
        <fullName evidence="9">RNA polymerase sigma-70 factor</fullName>
    </recommendedName>
</protein>
<dbReference type="OrthoDB" id="799938at2"/>
<dbReference type="PANTHER" id="PTHR43133">
    <property type="entry name" value="RNA POLYMERASE ECF-TYPE SIGMA FACTO"/>
    <property type="match status" value="1"/>
</dbReference>
<dbReference type="InterPro" id="IPR036388">
    <property type="entry name" value="WH-like_DNA-bd_sf"/>
</dbReference>
<dbReference type="Pfam" id="PF08281">
    <property type="entry name" value="Sigma70_r4_2"/>
    <property type="match status" value="1"/>
</dbReference>
<dbReference type="NCBIfam" id="TIGR02937">
    <property type="entry name" value="sigma70-ECF"/>
    <property type="match status" value="1"/>
</dbReference>
<comment type="similarity">
    <text evidence="1">Belongs to the sigma-70 factor family. ECF subfamily.</text>
</comment>
<accession>A0A365XW41</accession>
<evidence type="ECO:0000313" key="7">
    <source>
        <dbReference type="EMBL" id="RBL90221.1"/>
    </source>
</evidence>
<evidence type="ECO:0000259" key="6">
    <source>
        <dbReference type="Pfam" id="PF08281"/>
    </source>
</evidence>
<organism evidence="7 8">
    <name type="scientific">Chitinophaga flava</name>
    <dbReference type="NCBI Taxonomy" id="2259036"/>
    <lineage>
        <taxon>Bacteria</taxon>
        <taxon>Pseudomonadati</taxon>
        <taxon>Bacteroidota</taxon>
        <taxon>Chitinophagia</taxon>
        <taxon>Chitinophagales</taxon>
        <taxon>Chitinophagaceae</taxon>
        <taxon>Chitinophaga</taxon>
    </lineage>
</organism>
<dbReference type="SUPFAM" id="SSF88659">
    <property type="entry name" value="Sigma3 and sigma4 domains of RNA polymerase sigma factors"/>
    <property type="match status" value="1"/>
</dbReference>
<dbReference type="InterPro" id="IPR014284">
    <property type="entry name" value="RNA_pol_sigma-70_dom"/>
</dbReference>
<dbReference type="InterPro" id="IPR013325">
    <property type="entry name" value="RNA_pol_sigma_r2"/>
</dbReference>
<evidence type="ECO:0008006" key="9">
    <source>
        <dbReference type="Google" id="ProtNLM"/>
    </source>
</evidence>
<dbReference type="Gene3D" id="1.10.10.10">
    <property type="entry name" value="Winged helix-like DNA-binding domain superfamily/Winged helix DNA-binding domain"/>
    <property type="match status" value="1"/>
</dbReference>
<reference evidence="7 8" key="1">
    <citation type="submission" date="2018-05" db="EMBL/GenBank/DDBJ databases">
        <title>Chitinophaga sp. K3CV102501T nov., isolated from isolated from a monsoon evergreen broad-leaved forest soil.</title>
        <authorList>
            <person name="Lv Y."/>
        </authorList>
    </citation>
    <scope>NUCLEOTIDE SEQUENCE [LARGE SCALE GENOMIC DNA]</scope>
    <source>
        <strain evidence="7 8">GDMCC 1.1325</strain>
    </source>
</reference>
<evidence type="ECO:0000259" key="5">
    <source>
        <dbReference type="Pfam" id="PF04542"/>
    </source>
</evidence>